<comment type="caution">
    <text evidence="1">The sequence shown here is derived from an EMBL/GenBank/DDBJ whole genome shotgun (WGS) entry which is preliminary data.</text>
</comment>
<proteinExistence type="predicted"/>
<sequence length="160" mass="17138">MKRSDRVLLAVGCLICLGVVTAGFVDFGAASSSPAPGAGTAEVSVDSVPADEVTLTRGMFGSGTYHFEAPPAYVTPERVDGNPVVKFALDVPALGHADSTVYELHGRDGERLALSFSDGELSPKRITEDEYDATLSIWLQEDGGRFTTLYQQQITVEVRR</sequence>
<protein>
    <submittedName>
        <fullName evidence="1">Uncharacterized protein</fullName>
    </submittedName>
</protein>
<evidence type="ECO:0000313" key="2">
    <source>
        <dbReference type="Proteomes" id="UP000007813"/>
    </source>
</evidence>
<reference evidence="1 2" key="1">
    <citation type="journal article" date="2012" name="J. Bacteriol.">
        <title>Draft Genome Sequence of the Extremely Halophilic Archaeon Halogranum salarium B-1T.</title>
        <authorList>
            <person name="Kim K.K."/>
            <person name="Lee K.C."/>
            <person name="Lee J.S."/>
        </authorList>
    </citation>
    <scope>NUCLEOTIDE SEQUENCE [LARGE SCALE GENOMIC DNA]</scope>
    <source>
        <strain evidence="1 2">B-1</strain>
    </source>
</reference>
<gene>
    <name evidence="1" type="ORF">HSB1_08830</name>
</gene>
<dbReference type="eggNOG" id="arCOG09150">
    <property type="taxonomic scope" value="Archaea"/>
</dbReference>
<organism evidence="1 2">
    <name type="scientific">Halogranum salarium B-1</name>
    <dbReference type="NCBI Taxonomy" id="1210908"/>
    <lineage>
        <taxon>Archaea</taxon>
        <taxon>Methanobacteriati</taxon>
        <taxon>Methanobacteriota</taxon>
        <taxon>Stenosarchaea group</taxon>
        <taxon>Halobacteria</taxon>
        <taxon>Halobacteriales</taxon>
        <taxon>Haloferacaceae</taxon>
    </lineage>
</organism>
<evidence type="ECO:0000313" key="1">
    <source>
        <dbReference type="EMBL" id="EJN60280.1"/>
    </source>
</evidence>
<dbReference type="RefSeq" id="WP_009365997.1">
    <property type="nucleotide sequence ID" value="NZ_ALJD01000003.1"/>
</dbReference>
<dbReference type="EMBL" id="ALJD01000003">
    <property type="protein sequence ID" value="EJN60280.1"/>
    <property type="molecule type" value="Genomic_DNA"/>
</dbReference>
<accession>J2ZHV6</accession>
<dbReference type="OrthoDB" id="242146at2157"/>
<name>J2ZHV6_9EURY</name>
<dbReference type="Proteomes" id="UP000007813">
    <property type="component" value="Unassembled WGS sequence"/>
</dbReference>
<dbReference type="AlphaFoldDB" id="J2ZHV6"/>